<feature type="transmembrane region" description="Helical" evidence="7">
    <location>
        <begin position="189"/>
        <end position="210"/>
    </location>
</feature>
<dbReference type="GO" id="GO:0022857">
    <property type="term" value="F:transmembrane transporter activity"/>
    <property type="evidence" value="ECO:0007669"/>
    <property type="project" value="InterPro"/>
</dbReference>
<dbReference type="InterPro" id="IPR036259">
    <property type="entry name" value="MFS_trans_sf"/>
</dbReference>
<dbReference type="AlphaFoldDB" id="A0A948W593"/>
<evidence type="ECO:0000256" key="6">
    <source>
        <dbReference type="ARBA" id="ARBA00023136"/>
    </source>
</evidence>
<feature type="transmembrane region" description="Helical" evidence="7">
    <location>
        <begin position="262"/>
        <end position="283"/>
    </location>
</feature>
<dbReference type="InterPro" id="IPR050171">
    <property type="entry name" value="MFS_Transporters"/>
</dbReference>
<dbReference type="GO" id="GO:0005886">
    <property type="term" value="C:plasma membrane"/>
    <property type="evidence" value="ECO:0007669"/>
    <property type="project" value="UniProtKB-SubCell"/>
</dbReference>
<name>A0A948W593_UNCEI</name>
<sequence length="365" mass="38864">MKHDSPSNPEAKKPRGIRRLSFRRKRIGHLSDRQSRALTGLAMIYALRMMGLYMILPVLSLFALSLKGATPVLIGFALGAYGLTQAIFQIPLGHLSDRIGRKGVISIGLGLFAAGSLLAAFGQHIVWLIAGRILQGSGAVASSVVALAADLSPDHARTQAMARLGLWVGVSLALGVVAGPVLASTFGVPALFIGTAILSSIAIVYLQFLVPEPVHISSPAKQDRLNKPSSSVKGLGPEEFLSGKKGQLHMIDLKAVLTQPTLFLLCAGIFLLHATLTVIFVIMPIQLAAHVGQGMLSLILAPTIAAGLALMVMSARMADRHRRRRVIFLYGALLFIASWRHDGHAGNLYRAYGGSGFIHSQSQPA</sequence>
<keyword evidence="4 7" id="KW-0812">Transmembrane</keyword>
<organism evidence="9 10">
    <name type="scientific">Eiseniibacteriota bacterium</name>
    <dbReference type="NCBI Taxonomy" id="2212470"/>
    <lineage>
        <taxon>Bacteria</taxon>
        <taxon>Candidatus Eiseniibacteriota</taxon>
    </lineage>
</organism>
<gene>
    <name evidence="9" type="ORF">KJ970_04465</name>
</gene>
<feature type="transmembrane region" description="Helical" evidence="7">
    <location>
        <begin position="72"/>
        <end position="92"/>
    </location>
</feature>
<keyword evidence="3" id="KW-1003">Cell membrane</keyword>
<feature type="transmembrane region" description="Helical" evidence="7">
    <location>
        <begin position="45"/>
        <end position="66"/>
    </location>
</feature>
<dbReference type="Pfam" id="PF07690">
    <property type="entry name" value="MFS_1"/>
    <property type="match status" value="1"/>
</dbReference>
<reference evidence="9" key="1">
    <citation type="submission" date="2021-05" db="EMBL/GenBank/DDBJ databases">
        <title>Energy efficiency and biological interactions define the core microbiome of deep oligotrophic groundwater.</title>
        <authorList>
            <person name="Mehrshad M."/>
            <person name="Lopez-Fernandez M."/>
            <person name="Bell E."/>
            <person name="Bernier-Latmani R."/>
            <person name="Bertilsson S."/>
            <person name="Dopson M."/>
        </authorList>
    </citation>
    <scope>NUCLEOTIDE SEQUENCE</scope>
    <source>
        <strain evidence="9">Modern_marine.mb.64</strain>
    </source>
</reference>
<dbReference type="SUPFAM" id="SSF103473">
    <property type="entry name" value="MFS general substrate transporter"/>
    <property type="match status" value="1"/>
</dbReference>
<comment type="subcellular location">
    <subcellularLocation>
        <location evidence="1">Cell membrane</location>
        <topology evidence="1">Multi-pass membrane protein</topology>
    </subcellularLocation>
</comment>
<dbReference type="PANTHER" id="PTHR23517:SF2">
    <property type="entry name" value="MULTIDRUG RESISTANCE PROTEIN MDTH"/>
    <property type="match status" value="1"/>
</dbReference>
<dbReference type="EMBL" id="JAHJDP010000023">
    <property type="protein sequence ID" value="MBU2690159.1"/>
    <property type="molecule type" value="Genomic_DNA"/>
</dbReference>
<dbReference type="InterPro" id="IPR020846">
    <property type="entry name" value="MFS_dom"/>
</dbReference>
<evidence type="ECO:0000256" key="3">
    <source>
        <dbReference type="ARBA" id="ARBA00022475"/>
    </source>
</evidence>
<evidence type="ECO:0000313" key="9">
    <source>
        <dbReference type="EMBL" id="MBU2690159.1"/>
    </source>
</evidence>
<evidence type="ECO:0000256" key="2">
    <source>
        <dbReference type="ARBA" id="ARBA00022448"/>
    </source>
</evidence>
<feature type="transmembrane region" description="Helical" evidence="7">
    <location>
        <begin position="104"/>
        <end position="127"/>
    </location>
</feature>
<evidence type="ECO:0000259" key="8">
    <source>
        <dbReference type="PROSITE" id="PS50850"/>
    </source>
</evidence>
<dbReference type="PROSITE" id="PS50850">
    <property type="entry name" value="MFS"/>
    <property type="match status" value="1"/>
</dbReference>
<evidence type="ECO:0000256" key="4">
    <source>
        <dbReference type="ARBA" id="ARBA00022692"/>
    </source>
</evidence>
<evidence type="ECO:0000256" key="7">
    <source>
        <dbReference type="SAM" id="Phobius"/>
    </source>
</evidence>
<feature type="transmembrane region" description="Helical" evidence="7">
    <location>
        <begin position="295"/>
        <end position="313"/>
    </location>
</feature>
<dbReference type="PANTHER" id="PTHR23517">
    <property type="entry name" value="RESISTANCE PROTEIN MDTM, PUTATIVE-RELATED-RELATED"/>
    <property type="match status" value="1"/>
</dbReference>
<dbReference type="Gene3D" id="1.20.1250.20">
    <property type="entry name" value="MFS general substrate transporter like domains"/>
    <property type="match status" value="1"/>
</dbReference>
<accession>A0A948W593</accession>
<evidence type="ECO:0000313" key="10">
    <source>
        <dbReference type="Proteomes" id="UP000777784"/>
    </source>
</evidence>
<proteinExistence type="predicted"/>
<keyword evidence="6 7" id="KW-0472">Membrane</keyword>
<dbReference type="InterPro" id="IPR011701">
    <property type="entry name" value="MFS"/>
</dbReference>
<evidence type="ECO:0000256" key="5">
    <source>
        <dbReference type="ARBA" id="ARBA00022989"/>
    </source>
</evidence>
<protein>
    <submittedName>
        <fullName evidence="9">MFS transporter</fullName>
    </submittedName>
</protein>
<feature type="transmembrane region" description="Helical" evidence="7">
    <location>
        <begin position="164"/>
        <end position="183"/>
    </location>
</feature>
<keyword evidence="2" id="KW-0813">Transport</keyword>
<feature type="domain" description="Major facilitator superfamily (MFS) profile" evidence="8">
    <location>
        <begin position="37"/>
        <end position="365"/>
    </location>
</feature>
<comment type="caution">
    <text evidence="9">The sequence shown here is derived from an EMBL/GenBank/DDBJ whole genome shotgun (WGS) entry which is preliminary data.</text>
</comment>
<keyword evidence="5 7" id="KW-1133">Transmembrane helix</keyword>
<dbReference type="Proteomes" id="UP000777784">
    <property type="component" value="Unassembled WGS sequence"/>
</dbReference>
<evidence type="ECO:0000256" key="1">
    <source>
        <dbReference type="ARBA" id="ARBA00004651"/>
    </source>
</evidence>